<dbReference type="InterPro" id="IPR011344">
    <property type="entry name" value="ssDNA-bd"/>
</dbReference>
<feature type="region of interest" description="Disordered" evidence="4">
    <location>
        <begin position="108"/>
        <end position="142"/>
    </location>
</feature>
<dbReference type="Pfam" id="PF00436">
    <property type="entry name" value="SSB"/>
    <property type="match status" value="1"/>
</dbReference>
<evidence type="ECO:0000313" key="6">
    <source>
        <dbReference type="Proteomes" id="UP000594468"/>
    </source>
</evidence>
<proteinExistence type="inferred from homology"/>
<dbReference type="HAMAP" id="MF_00984">
    <property type="entry name" value="SSB"/>
    <property type="match status" value="1"/>
</dbReference>
<dbReference type="InterPro" id="IPR000424">
    <property type="entry name" value="Primosome_PriB/ssb"/>
</dbReference>
<reference evidence="5 6" key="1">
    <citation type="submission" date="2020-02" db="EMBL/GenBank/DDBJ databases">
        <authorList>
            <person name="Zheng R.K."/>
            <person name="Sun C.M."/>
        </authorList>
    </citation>
    <scope>NUCLEOTIDE SEQUENCE [LARGE SCALE GENOMIC DNA]</scope>
    <source>
        <strain evidence="6">rifampicinis</strain>
    </source>
</reference>
<dbReference type="CDD" id="cd04496">
    <property type="entry name" value="SSB_OBF"/>
    <property type="match status" value="1"/>
</dbReference>
<evidence type="ECO:0000313" key="5">
    <source>
        <dbReference type="EMBL" id="QPC82323.1"/>
    </source>
</evidence>
<evidence type="ECO:0000256" key="2">
    <source>
        <dbReference type="HAMAP-Rule" id="MF_00984"/>
    </source>
</evidence>
<dbReference type="Proteomes" id="UP000594468">
    <property type="component" value="Chromosome"/>
</dbReference>
<dbReference type="GO" id="GO:0009295">
    <property type="term" value="C:nucleoid"/>
    <property type="evidence" value="ECO:0007669"/>
    <property type="project" value="TreeGrafter"/>
</dbReference>
<keyword evidence="6" id="KW-1185">Reference proteome</keyword>
<dbReference type="RefSeq" id="WP_195170392.1">
    <property type="nucleotide sequence ID" value="NZ_CP062983.1"/>
</dbReference>
<sequence>MAGYEQTIVVGNVGRDPELRYTQSGAAVTGFSVAVTTRWTDRQTNERREKTNWYSVSCWGRLAEVANQYVRKGTQIMVVGTVTARAWSDQGGESRASLDLRADNFQLLGSRNDNMDNGGGSNYNYDDDYNAPPPQNIDDIPF</sequence>
<comment type="subunit">
    <text evidence="2">Homotetramer.</text>
</comment>
<dbReference type="InterPro" id="IPR012340">
    <property type="entry name" value="NA-bd_OB-fold"/>
</dbReference>
<evidence type="ECO:0000256" key="3">
    <source>
        <dbReference type="PIRNR" id="PIRNR002070"/>
    </source>
</evidence>
<dbReference type="PROSITE" id="PS50935">
    <property type="entry name" value="SSB"/>
    <property type="match status" value="1"/>
</dbReference>
<dbReference type="PANTHER" id="PTHR10302">
    <property type="entry name" value="SINGLE-STRANDED DNA-BINDING PROTEIN"/>
    <property type="match status" value="1"/>
</dbReference>
<dbReference type="AlphaFoldDB" id="A0A7S8E8G7"/>
<organism evidence="5 6">
    <name type="scientific">Phototrophicus methaneseepsis</name>
    <dbReference type="NCBI Taxonomy" id="2710758"/>
    <lineage>
        <taxon>Bacteria</taxon>
        <taxon>Bacillati</taxon>
        <taxon>Chloroflexota</taxon>
        <taxon>Candidatus Thermofontia</taxon>
        <taxon>Phototrophicales</taxon>
        <taxon>Phototrophicaceae</taxon>
        <taxon>Phototrophicus</taxon>
    </lineage>
</organism>
<gene>
    <name evidence="5" type="primary">ssb</name>
    <name evidence="5" type="ORF">G4Y79_21985</name>
</gene>
<protein>
    <recommendedName>
        <fullName evidence="2 3">Single-stranded DNA-binding protein</fullName>
        <shortName evidence="2">SSB</shortName>
    </recommendedName>
</protein>
<name>A0A7S8E8G7_9CHLR</name>
<accession>A0A7S8E8G7</accession>
<dbReference type="NCBIfam" id="TIGR00621">
    <property type="entry name" value="ssb"/>
    <property type="match status" value="1"/>
</dbReference>
<dbReference type="Gene3D" id="2.40.50.140">
    <property type="entry name" value="Nucleic acid-binding proteins"/>
    <property type="match status" value="1"/>
</dbReference>
<dbReference type="EMBL" id="CP062983">
    <property type="protein sequence ID" value="QPC82323.1"/>
    <property type="molecule type" value="Genomic_DNA"/>
</dbReference>
<evidence type="ECO:0000256" key="4">
    <source>
        <dbReference type="SAM" id="MobiDB-lite"/>
    </source>
</evidence>
<dbReference type="GO" id="GO:0003697">
    <property type="term" value="F:single-stranded DNA binding"/>
    <property type="evidence" value="ECO:0007669"/>
    <property type="project" value="UniProtKB-UniRule"/>
</dbReference>
<dbReference type="GO" id="GO:0006260">
    <property type="term" value="P:DNA replication"/>
    <property type="evidence" value="ECO:0007669"/>
    <property type="project" value="InterPro"/>
</dbReference>
<dbReference type="KEGG" id="pmet:G4Y79_21985"/>
<dbReference type="PANTHER" id="PTHR10302:SF0">
    <property type="entry name" value="SINGLE-STRANDED DNA-BINDING PROTEIN, MITOCHONDRIAL"/>
    <property type="match status" value="1"/>
</dbReference>
<dbReference type="SUPFAM" id="SSF50249">
    <property type="entry name" value="Nucleic acid-binding proteins"/>
    <property type="match status" value="1"/>
</dbReference>
<keyword evidence="1 2" id="KW-0238">DNA-binding</keyword>
<dbReference type="PIRSF" id="PIRSF002070">
    <property type="entry name" value="SSB"/>
    <property type="match status" value="1"/>
</dbReference>
<comment type="caution">
    <text evidence="2">Lacks conserved residue(s) required for the propagation of feature annotation.</text>
</comment>
<evidence type="ECO:0000256" key="1">
    <source>
        <dbReference type="ARBA" id="ARBA00023125"/>
    </source>
</evidence>